<dbReference type="EMBL" id="UZAJ01001890">
    <property type="protein sequence ID" value="VDO34976.1"/>
    <property type="molecule type" value="Genomic_DNA"/>
</dbReference>
<sequence>MKFGTWLYTGYYVDLKHFPQGSPLNSLALHFYKSSNEWWRQLWVRCWNNENSHGSQFLLSVITFHYSHYVLCH</sequence>
<protein>
    <submittedName>
        <fullName evidence="3">Ovule protein</fullName>
    </submittedName>
</protein>
<name>A0A183H6A3_9BILA</name>
<reference evidence="3" key="1">
    <citation type="submission" date="2016-06" db="UniProtKB">
        <authorList>
            <consortium name="WormBaseParasite"/>
        </authorList>
    </citation>
    <scope>IDENTIFICATION</scope>
</reference>
<dbReference type="Proteomes" id="UP000267606">
    <property type="component" value="Unassembled WGS sequence"/>
</dbReference>
<evidence type="ECO:0000313" key="3">
    <source>
        <dbReference type="WBParaSite" id="OFLC_0000301301-mRNA-1"/>
    </source>
</evidence>
<dbReference type="AlphaFoldDB" id="A0A183H6A3"/>
<accession>A0A183H6A3</accession>
<dbReference type="WBParaSite" id="OFLC_0000301301-mRNA-1">
    <property type="protein sequence ID" value="OFLC_0000301301-mRNA-1"/>
    <property type="gene ID" value="OFLC_0000301301"/>
</dbReference>
<organism evidence="3">
    <name type="scientific">Onchocerca flexuosa</name>
    <dbReference type="NCBI Taxonomy" id="387005"/>
    <lineage>
        <taxon>Eukaryota</taxon>
        <taxon>Metazoa</taxon>
        <taxon>Ecdysozoa</taxon>
        <taxon>Nematoda</taxon>
        <taxon>Chromadorea</taxon>
        <taxon>Rhabditida</taxon>
        <taxon>Spirurina</taxon>
        <taxon>Spiruromorpha</taxon>
        <taxon>Filarioidea</taxon>
        <taxon>Onchocercidae</taxon>
        <taxon>Onchocerca</taxon>
    </lineage>
</organism>
<reference evidence="1 2" key="2">
    <citation type="submission" date="2018-11" db="EMBL/GenBank/DDBJ databases">
        <authorList>
            <consortium name="Pathogen Informatics"/>
        </authorList>
    </citation>
    <scope>NUCLEOTIDE SEQUENCE [LARGE SCALE GENOMIC DNA]</scope>
</reference>
<keyword evidence="2" id="KW-1185">Reference proteome</keyword>
<proteinExistence type="predicted"/>
<gene>
    <name evidence="1" type="ORF">OFLC_LOCUS3014</name>
</gene>
<evidence type="ECO:0000313" key="1">
    <source>
        <dbReference type="EMBL" id="VDO34976.1"/>
    </source>
</evidence>
<evidence type="ECO:0000313" key="2">
    <source>
        <dbReference type="Proteomes" id="UP000267606"/>
    </source>
</evidence>